<dbReference type="InterPro" id="IPR005135">
    <property type="entry name" value="Endo/exonuclease/phosphatase"/>
</dbReference>
<sequence length="737" mass="85649">MNIKLITWNVRGFNNTTNKKLVKTCLQKWKADVVCLQETKVNKGTEWIAYQIWSSRWMRLGYIEADGSKGGILIMWDSRVWTGTKVEEGTYSITYKFESTQNSFSWYFTGVYAPHTRKEKLECWEEMAAMKELCGGPWVTGGDFNTVRRMGERRGCSRVTNIMNEFSRWIDELELHDPYLSGGKFTWFRGDNHPSAARLDRFLYSMSWEENFKSIKQSTLPRVGSDHNPVMLDSGNWEHRKPCFKFENWWLKVDGFNDMVQGWWSNFEVQGCPDHKLSSKLKMLKQKLKDWSKKNFSEAAHRKNCLLEELTELDRIQNDRILNDEEMVIKTTILVALEVLAKFFQRQATAHRRCNTIDRLVVRGVEIQEPTEVKEAMIDFYAQLYSETESWRPSFDFVGCPTVSTEENEWLQRPFTEEEVLLIIKKCEGDKAPGPDGFTMDFFKKCWDILKEDLMRTIQNFHQRSVFEKSFNATFIALIPKKPGAVELKDFKPISLIGGVYKIISKLLTERMKTVIGKLIDEHQMAFLRGRQIMDAALLANELVDSRVKQKKPGILCKLDIEKAYDHVNWNFLLKILKDMGFGSKWIGWIKYCISNVKFSLIINGNTEGFFRSQRGLRQGDKETRRPSVSILILNSHGGAESYVQEGKDKWMEKTQIRHLRAILTIFEGISGLHVNWLKSHLFPINNVDNMPRLAETLGCQVDALPTKYLGLPSGAKNKELEVWNVVLERCERKLAK</sequence>
<dbReference type="GO" id="GO:0006281">
    <property type="term" value="P:DNA repair"/>
    <property type="evidence" value="ECO:0007669"/>
    <property type="project" value="InterPro"/>
</dbReference>
<dbReference type="InterPro" id="IPR052343">
    <property type="entry name" value="Retrotransposon-Effector_Assoc"/>
</dbReference>
<dbReference type="Pfam" id="PF03372">
    <property type="entry name" value="Exo_endo_phos"/>
    <property type="match status" value="1"/>
</dbReference>
<dbReference type="SUPFAM" id="SSF56219">
    <property type="entry name" value="DNase I-like"/>
    <property type="match status" value="1"/>
</dbReference>
<dbReference type="GO" id="GO:0004519">
    <property type="term" value="F:endonuclease activity"/>
    <property type="evidence" value="ECO:0007669"/>
    <property type="project" value="InterPro"/>
</dbReference>
<dbReference type="InterPro" id="IPR036691">
    <property type="entry name" value="Endo/exonu/phosph_ase_sf"/>
</dbReference>
<proteinExistence type="predicted"/>
<dbReference type="Proteomes" id="UP001234989">
    <property type="component" value="Chromosome 8"/>
</dbReference>
<organism evidence="3 4">
    <name type="scientific">Solanum verrucosum</name>
    <dbReference type="NCBI Taxonomy" id="315347"/>
    <lineage>
        <taxon>Eukaryota</taxon>
        <taxon>Viridiplantae</taxon>
        <taxon>Streptophyta</taxon>
        <taxon>Embryophyta</taxon>
        <taxon>Tracheophyta</taxon>
        <taxon>Spermatophyta</taxon>
        <taxon>Magnoliopsida</taxon>
        <taxon>eudicotyledons</taxon>
        <taxon>Gunneridae</taxon>
        <taxon>Pentapetalae</taxon>
        <taxon>asterids</taxon>
        <taxon>lamiids</taxon>
        <taxon>Solanales</taxon>
        <taxon>Solanaceae</taxon>
        <taxon>Solanoideae</taxon>
        <taxon>Solaneae</taxon>
        <taxon>Solanum</taxon>
    </lineage>
</organism>
<dbReference type="InterPro" id="IPR043502">
    <property type="entry name" value="DNA/RNA_pol_sf"/>
</dbReference>
<protein>
    <recommendedName>
        <fullName evidence="5">Reverse transcriptase domain-containing protein</fullName>
    </recommendedName>
</protein>
<dbReference type="InterPro" id="IPR000477">
    <property type="entry name" value="RT_dom"/>
</dbReference>
<dbReference type="Gene3D" id="3.60.10.10">
    <property type="entry name" value="Endonuclease/exonuclease/phosphatase"/>
    <property type="match status" value="1"/>
</dbReference>
<accession>A0AAF0U7F2</accession>
<feature type="domain" description="Reverse transcriptase" evidence="1">
    <location>
        <begin position="479"/>
        <end position="622"/>
    </location>
</feature>
<evidence type="ECO:0008006" key="5">
    <source>
        <dbReference type="Google" id="ProtNLM"/>
    </source>
</evidence>
<dbReference type="InterPro" id="IPR020847">
    <property type="entry name" value="AP_endonuclease_F1_BS"/>
</dbReference>
<evidence type="ECO:0000313" key="3">
    <source>
        <dbReference type="EMBL" id="WMV40526.1"/>
    </source>
</evidence>
<keyword evidence="4" id="KW-1185">Reference proteome</keyword>
<evidence type="ECO:0000259" key="2">
    <source>
        <dbReference type="Pfam" id="PF03372"/>
    </source>
</evidence>
<dbReference type="EMBL" id="CP133619">
    <property type="protein sequence ID" value="WMV40526.1"/>
    <property type="molecule type" value="Genomic_DNA"/>
</dbReference>
<dbReference type="AlphaFoldDB" id="A0AAF0U7F2"/>
<evidence type="ECO:0000259" key="1">
    <source>
        <dbReference type="Pfam" id="PF00078"/>
    </source>
</evidence>
<feature type="domain" description="Endonuclease/exonuclease/phosphatase" evidence="2">
    <location>
        <begin position="6"/>
        <end position="227"/>
    </location>
</feature>
<dbReference type="PANTHER" id="PTHR46890">
    <property type="entry name" value="NON-LTR RETROLELEMENT REVERSE TRANSCRIPTASE-LIKE PROTEIN-RELATED"/>
    <property type="match status" value="1"/>
</dbReference>
<dbReference type="CDD" id="cd01650">
    <property type="entry name" value="RT_nLTR_like"/>
    <property type="match status" value="1"/>
</dbReference>
<evidence type="ECO:0000313" key="4">
    <source>
        <dbReference type="Proteomes" id="UP001234989"/>
    </source>
</evidence>
<gene>
    <name evidence="3" type="ORF">MTR67_033911</name>
</gene>
<dbReference type="GO" id="GO:0003677">
    <property type="term" value="F:DNA binding"/>
    <property type="evidence" value="ECO:0007669"/>
    <property type="project" value="InterPro"/>
</dbReference>
<dbReference type="Pfam" id="PF00078">
    <property type="entry name" value="RVT_1"/>
    <property type="match status" value="1"/>
</dbReference>
<name>A0AAF0U7F2_SOLVR</name>
<dbReference type="PANTHER" id="PTHR46890:SF50">
    <property type="entry name" value="RNA-DIRECTED DNA POLYMERASE, EUKARYOTA, REVERSE TRANSCRIPTASE ZINC-BINDING DOMAIN PROTEIN-RELATED"/>
    <property type="match status" value="1"/>
</dbReference>
<dbReference type="SUPFAM" id="SSF56672">
    <property type="entry name" value="DNA/RNA polymerases"/>
    <property type="match status" value="1"/>
</dbReference>
<dbReference type="PROSITE" id="PS00726">
    <property type="entry name" value="AP_NUCLEASE_F1_1"/>
    <property type="match status" value="1"/>
</dbReference>
<reference evidence="3" key="1">
    <citation type="submission" date="2023-08" db="EMBL/GenBank/DDBJ databases">
        <title>A de novo genome assembly of Solanum verrucosum Schlechtendal, a Mexican diploid species geographically isolated from the other diploid A-genome species in potato relatives.</title>
        <authorList>
            <person name="Hosaka K."/>
        </authorList>
    </citation>
    <scope>NUCLEOTIDE SEQUENCE</scope>
    <source>
        <tissue evidence="3">Young leaves</tissue>
    </source>
</reference>